<dbReference type="PANTHER" id="PTHR33608">
    <property type="entry name" value="BLL2464 PROTEIN"/>
    <property type="match status" value="1"/>
</dbReference>
<comment type="caution">
    <text evidence="2">The sequence shown here is derived from an EMBL/GenBank/DDBJ whole genome shotgun (WGS) entry which is preliminary data.</text>
</comment>
<dbReference type="GeneID" id="66797229"/>
<protein>
    <submittedName>
        <fullName evidence="2">DUF58 domain-containing protein</fullName>
    </submittedName>
</protein>
<keyword evidence="3" id="KW-1185">Reference proteome</keyword>
<evidence type="ECO:0000313" key="3">
    <source>
        <dbReference type="Proteomes" id="UP000297225"/>
    </source>
</evidence>
<dbReference type="Gene3D" id="3.40.50.410">
    <property type="entry name" value="von Willebrand factor, type A domain"/>
    <property type="match status" value="1"/>
</dbReference>
<dbReference type="Pfam" id="PF01882">
    <property type="entry name" value="DUF58"/>
    <property type="match status" value="1"/>
</dbReference>
<feature type="domain" description="DUF58" evidence="1">
    <location>
        <begin position="42"/>
        <end position="248"/>
    </location>
</feature>
<dbReference type="EMBL" id="SPNC01000027">
    <property type="protein sequence ID" value="TFH96175.1"/>
    <property type="molecule type" value="Genomic_DNA"/>
</dbReference>
<accession>A0A4Y8WR18</accession>
<dbReference type="RefSeq" id="WP_018358891.1">
    <property type="nucleotide sequence ID" value="NZ_CP197400.1"/>
</dbReference>
<proteinExistence type="predicted"/>
<gene>
    <name evidence="2" type="ORF">E4P47_02880</name>
</gene>
<organism evidence="2 3">
    <name type="scientific">Porphyromonas levii</name>
    <dbReference type="NCBI Taxonomy" id="28114"/>
    <lineage>
        <taxon>Bacteria</taxon>
        <taxon>Pseudomonadati</taxon>
        <taxon>Bacteroidota</taxon>
        <taxon>Bacteroidia</taxon>
        <taxon>Bacteroidales</taxon>
        <taxon>Porphyromonadaceae</taxon>
        <taxon>Porphyromonas</taxon>
    </lineage>
</organism>
<dbReference type="SUPFAM" id="SSF53300">
    <property type="entry name" value="vWA-like"/>
    <property type="match status" value="1"/>
</dbReference>
<dbReference type="InterPro" id="IPR002881">
    <property type="entry name" value="DUF58"/>
</dbReference>
<dbReference type="AlphaFoldDB" id="A0A4Y8WR18"/>
<reference evidence="2 3" key="1">
    <citation type="submission" date="2019-03" db="EMBL/GenBank/DDBJ databases">
        <title>Porphyromonas levii Isolated from the Uterus of Dairy Cows.</title>
        <authorList>
            <person name="Francis A.M."/>
        </authorList>
    </citation>
    <scope>NUCLEOTIDE SEQUENCE [LARGE SCALE GENOMIC DNA]</scope>
    <source>
        <strain evidence="2 3">AF5678</strain>
    </source>
</reference>
<evidence type="ECO:0000259" key="1">
    <source>
        <dbReference type="Pfam" id="PF01882"/>
    </source>
</evidence>
<evidence type="ECO:0000313" key="2">
    <source>
        <dbReference type="EMBL" id="TFH96175.1"/>
    </source>
</evidence>
<dbReference type="OrthoDB" id="9776116at2"/>
<dbReference type="PANTHER" id="PTHR33608:SF6">
    <property type="entry name" value="BLL2464 PROTEIN"/>
    <property type="match status" value="1"/>
</dbReference>
<sequence>METQDLLQKIRRIEIKSRRLSQNIFSGEYRSAFKGRGMSFSEVREYQMGDDVRDIDWNVTARYAKPFVKVYEEERELTMLLLVDVSESGLFGTAERTKRQLIAEVAGTLAFSTITNNDKVGVIFFSDRVEKFIPPGKGRKHVLHILTEILRLEPKGKGTNLSQVLIYANNVQKKQCTLFILSDFIDQSAYEQTLNVVSRKHQVMAMQVYDPKETELPNVGLLRVQDAESGEVTMIDSSSKRIRTMYREYWQALTRKMSEALTKYDINFVSSPTNEDYVPALQRLFNKSSR</sequence>
<name>A0A4Y8WR18_9PORP</name>
<dbReference type="Proteomes" id="UP000297225">
    <property type="component" value="Unassembled WGS sequence"/>
</dbReference>
<dbReference type="InterPro" id="IPR036465">
    <property type="entry name" value="vWFA_dom_sf"/>
</dbReference>
<dbReference type="STRING" id="1122973.GCA_000379925_01664"/>